<keyword evidence="3" id="KW-0812">Transmembrane</keyword>
<keyword evidence="2" id="KW-1134">Transmembrane beta strand</keyword>
<feature type="domain" description="Surface lipoprotein assembly modifier C-terminal" evidence="9">
    <location>
        <begin position="183"/>
        <end position="474"/>
    </location>
</feature>
<dbReference type="AlphaFoldDB" id="A0A7X2GY90"/>
<comment type="subcellular location">
    <subcellularLocation>
        <location evidence="1">Cell outer membrane</location>
        <topology evidence="1">Multi-pass membrane protein</topology>
    </subcellularLocation>
</comment>
<dbReference type="SUPFAM" id="SSF48452">
    <property type="entry name" value="TPR-like"/>
    <property type="match status" value="1"/>
</dbReference>
<evidence type="ECO:0000256" key="8">
    <source>
        <dbReference type="SAM" id="SignalP"/>
    </source>
</evidence>
<proteinExistence type="inferred from homology"/>
<keyword evidence="5" id="KW-0472">Membrane</keyword>
<reference evidence="11" key="1">
    <citation type="journal article" name="Emerg. Infect. Dis.">
        <title>Two cases of a newly characterized neisseria species.</title>
        <authorList>
            <person name="Mustapha M."/>
            <person name="Lemos A.P.S."/>
            <person name="Harrison L.H."/>
            <person name="Vantyne D."/>
            <person name="Sacchi C.T."/>
        </authorList>
    </citation>
    <scope>NUCLEOTIDE SEQUENCE</scope>
    <source>
        <strain evidence="11">N.95.16</strain>
    </source>
</reference>
<organism evidence="11 12">
    <name type="scientific">Neisseria brasiliensis</name>
    <dbReference type="NCBI Taxonomy" id="2666100"/>
    <lineage>
        <taxon>Bacteria</taxon>
        <taxon>Pseudomonadati</taxon>
        <taxon>Pseudomonadota</taxon>
        <taxon>Betaproteobacteria</taxon>
        <taxon>Neisseriales</taxon>
        <taxon>Neisseriaceae</taxon>
        <taxon>Neisseria</taxon>
    </lineage>
</organism>
<protein>
    <submittedName>
        <fullName evidence="11">DUF560 domain-containing protein</fullName>
    </submittedName>
</protein>
<evidence type="ECO:0000256" key="7">
    <source>
        <dbReference type="ARBA" id="ARBA00023609"/>
    </source>
</evidence>
<dbReference type="RefSeq" id="WP_095502522.1">
    <property type="nucleotide sequence ID" value="NZ_WJXO01000001.1"/>
</dbReference>
<dbReference type="InterPro" id="IPR057556">
    <property type="entry name" value="TPR_Slam"/>
</dbReference>
<dbReference type="InterPro" id="IPR007655">
    <property type="entry name" value="Slam_C"/>
</dbReference>
<feature type="domain" description="Surface lipoprotein assembly modifier N-terminal TPR repeats region" evidence="10">
    <location>
        <begin position="67"/>
        <end position="154"/>
    </location>
</feature>
<keyword evidence="12" id="KW-1185">Reference proteome</keyword>
<evidence type="ECO:0000256" key="4">
    <source>
        <dbReference type="ARBA" id="ARBA00022729"/>
    </source>
</evidence>
<evidence type="ECO:0000256" key="6">
    <source>
        <dbReference type="ARBA" id="ARBA00023237"/>
    </source>
</evidence>
<sequence length="474" mass="54935">MIRKTLLIAALFSSATTYADESQVLDVPKEPVSFDKPIALPLEQRPSENELPAMPQWNELLEGDEPEQQINQALLGKDWQKLGGLLREYSMQPQHDTTLYRYALGALRRAEDRHGEAAALYREIVAEKPDLIYPRFDLGVMLFEDRQYREAEQHLQKVQSDLPPAMSELAKQYAQAAKKAQSWQPVFNLNYEQTDNVNNASSARQVEWEGNTWHKTADSLPKSAHGIRYTLGAERNLNLNGNHFFRFGVMGSGVHYWDAQDYSEQTVRINSGYRHQNSRQEWGVTPYVEQNWLDDSRYVSNVGIALDYNRRLNEKWRMSQYAQFSTKRYQNEDIAERYNSRVTAAGATLSYRISPTALIFGGVNGINDDTKEREQASWRYGVNLGGIKQFKSGIGLRANTGYIRREFKAPAELVYRFTRRDHEYQAGAALWHRKISWWGFTPQLNFRYVKIDSNMPAFYSRNSKEWFMSVEKTF</sequence>
<dbReference type="Proteomes" id="UP000486297">
    <property type="component" value="Unassembled WGS sequence"/>
</dbReference>
<gene>
    <name evidence="11" type="ORF">GJU80_06805</name>
</gene>
<name>A0A7X2GY90_9NEIS</name>
<keyword evidence="4 8" id="KW-0732">Signal</keyword>
<feature type="chain" id="PRO_5031316978" evidence="8">
    <location>
        <begin position="20"/>
        <end position="474"/>
    </location>
</feature>
<comment type="caution">
    <text evidence="11">The sequence shown here is derived from an EMBL/GenBank/DDBJ whole genome shotgun (WGS) entry which is preliminary data.</text>
</comment>
<evidence type="ECO:0000313" key="12">
    <source>
        <dbReference type="Proteomes" id="UP000486297"/>
    </source>
</evidence>
<evidence type="ECO:0000259" key="10">
    <source>
        <dbReference type="Pfam" id="PF24575"/>
    </source>
</evidence>
<keyword evidence="6" id="KW-0998">Cell outer membrane</keyword>
<evidence type="ECO:0000313" key="11">
    <source>
        <dbReference type="EMBL" id="MRN38196.1"/>
    </source>
</evidence>
<accession>A0A7X2GY90</accession>
<evidence type="ECO:0000256" key="5">
    <source>
        <dbReference type="ARBA" id="ARBA00023136"/>
    </source>
</evidence>
<evidence type="ECO:0000256" key="3">
    <source>
        <dbReference type="ARBA" id="ARBA00022692"/>
    </source>
</evidence>
<dbReference type="EMBL" id="WJXO01000001">
    <property type="protein sequence ID" value="MRN38196.1"/>
    <property type="molecule type" value="Genomic_DNA"/>
</dbReference>
<comment type="similarity">
    <text evidence="7">Belongs to the Slam family.</text>
</comment>
<dbReference type="Pfam" id="PF04575">
    <property type="entry name" value="SlipAM"/>
    <property type="match status" value="1"/>
</dbReference>
<dbReference type="InterPro" id="IPR011990">
    <property type="entry name" value="TPR-like_helical_dom_sf"/>
</dbReference>
<dbReference type="GO" id="GO:0009279">
    <property type="term" value="C:cell outer membrane"/>
    <property type="evidence" value="ECO:0007669"/>
    <property type="project" value="UniProtKB-SubCell"/>
</dbReference>
<dbReference type="Pfam" id="PF24575">
    <property type="entry name" value="TPR_Slam"/>
    <property type="match status" value="1"/>
</dbReference>
<feature type="signal peptide" evidence="8">
    <location>
        <begin position="1"/>
        <end position="19"/>
    </location>
</feature>
<dbReference type="Gene3D" id="1.25.40.10">
    <property type="entry name" value="Tetratricopeptide repeat domain"/>
    <property type="match status" value="1"/>
</dbReference>
<evidence type="ECO:0000259" key="9">
    <source>
        <dbReference type="Pfam" id="PF04575"/>
    </source>
</evidence>
<evidence type="ECO:0000256" key="2">
    <source>
        <dbReference type="ARBA" id="ARBA00022452"/>
    </source>
</evidence>
<evidence type="ECO:0000256" key="1">
    <source>
        <dbReference type="ARBA" id="ARBA00004571"/>
    </source>
</evidence>